<evidence type="ECO:0000256" key="4">
    <source>
        <dbReference type="ARBA" id="ARBA00022801"/>
    </source>
</evidence>
<dbReference type="PROSITE" id="PS00137">
    <property type="entry name" value="SUBTILASE_HIS"/>
    <property type="match status" value="1"/>
</dbReference>
<dbReference type="GO" id="GO:0004252">
    <property type="term" value="F:serine-type endopeptidase activity"/>
    <property type="evidence" value="ECO:0007669"/>
    <property type="project" value="UniProtKB-UniRule"/>
</dbReference>
<dbReference type="Gene3D" id="2.60.120.200">
    <property type="match status" value="1"/>
</dbReference>
<evidence type="ECO:0000256" key="5">
    <source>
        <dbReference type="ARBA" id="ARBA00022825"/>
    </source>
</evidence>
<dbReference type="InterPro" id="IPR023828">
    <property type="entry name" value="Peptidase_S8_Ser-AS"/>
</dbReference>
<feature type="chain" id="PRO_5029767483" evidence="7">
    <location>
        <begin position="22"/>
        <end position="883"/>
    </location>
</feature>
<dbReference type="Proteomes" id="UP000486602">
    <property type="component" value="Unassembled WGS sequence"/>
</dbReference>
<keyword evidence="5 6" id="KW-0720">Serine protease</keyword>
<comment type="similarity">
    <text evidence="1 6">Belongs to the peptidase S8 family.</text>
</comment>
<dbReference type="PANTHER" id="PTHR43806:SF11">
    <property type="entry name" value="CEREVISIN-RELATED"/>
    <property type="match status" value="1"/>
</dbReference>
<organism evidence="10 11">
    <name type="scientific">Cryomorpha ignava</name>
    <dbReference type="NCBI Taxonomy" id="101383"/>
    <lineage>
        <taxon>Bacteria</taxon>
        <taxon>Pseudomonadati</taxon>
        <taxon>Bacteroidota</taxon>
        <taxon>Flavobacteriia</taxon>
        <taxon>Flavobacteriales</taxon>
        <taxon>Cryomorphaceae</taxon>
        <taxon>Cryomorpha</taxon>
    </lineage>
</organism>
<feature type="signal peptide" evidence="7">
    <location>
        <begin position="1"/>
        <end position="21"/>
    </location>
</feature>
<dbReference type="InterPro" id="IPR026444">
    <property type="entry name" value="Secre_tail"/>
</dbReference>
<dbReference type="SUPFAM" id="SSF52743">
    <property type="entry name" value="Subtilisin-like"/>
    <property type="match status" value="1"/>
</dbReference>
<proteinExistence type="inferred from homology"/>
<evidence type="ECO:0000256" key="3">
    <source>
        <dbReference type="ARBA" id="ARBA00022729"/>
    </source>
</evidence>
<evidence type="ECO:0000313" key="11">
    <source>
        <dbReference type="Proteomes" id="UP000486602"/>
    </source>
</evidence>
<evidence type="ECO:0000259" key="8">
    <source>
        <dbReference type="Pfam" id="PF00082"/>
    </source>
</evidence>
<dbReference type="PRINTS" id="PR00723">
    <property type="entry name" value="SUBTILISIN"/>
</dbReference>
<evidence type="ECO:0000256" key="6">
    <source>
        <dbReference type="PROSITE-ProRule" id="PRU01240"/>
    </source>
</evidence>
<feature type="domain" description="Peptidase S8/S53" evidence="8">
    <location>
        <begin position="187"/>
        <end position="470"/>
    </location>
</feature>
<dbReference type="InterPro" id="IPR022398">
    <property type="entry name" value="Peptidase_S8_His-AS"/>
</dbReference>
<dbReference type="PANTHER" id="PTHR43806">
    <property type="entry name" value="PEPTIDASE S8"/>
    <property type="match status" value="1"/>
</dbReference>
<dbReference type="Gene3D" id="3.40.50.200">
    <property type="entry name" value="Peptidase S8/S53 domain"/>
    <property type="match status" value="1"/>
</dbReference>
<dbReference type="RefSeq" id="WP_163285866.1">
    <property type="nucleotide sequence ID" value="NZ_JAAGVY010000026.1"/>
</dbReference>
<evidence type="ECO:0000256" key="2">
    <source>
        <dbReference type="ARBA" id="ARBA00022670"/>
    </source>
</evidence>
<evidence type="ECO:0000256" key="1">
    <source>
        <dbReference type="ARBA" id="ARBA00011073"/>
    </source>
</evidence>
<keyword evidence="3 7" id="KW-0732">Signal</keyword>
<dbReference type="PROSITE" id="PS00138">
    <property type="entry name" value="SUBTILASE_SER"/>
    <property type="match status" value="1"/>
</dbReference>
<keyword evidence="11" id="KW-1185">Reference proteome</keyword>
<evidence type="ECO:0000313" key="10">
    <source>
        <dbReference type="EMBL" id="NEN24472.1"/>
    </source>
</evidence>
<dbReference type="NCBIfam" id="TIGR04183">
    <property type="entry name" value="Por_Secre_tail"/>
    <property type="match status" value="1"/>
</dbReference>
<dbReference type="InterPro" id="IPR015500">
    <property type="entry name" value="Peptidase_S8_subtilisin-rel"/>
</dbReference>
<keyword evidence="4 6" id="KW-0378">Hydrolase</keyword>
<dbReference type="PROSITE" id="PS51892">
    <property type="entry name" value="SUBTILASE"/>
    <property type="match status" value="1"/>
</dbReference>
<name>A0A7K3WUA5_9FLAO</name>
<evidence type="ECO:0000259" key="9">
    <source>
        <dbReference type="Pfam" id="PF18962"/>
    </source>
</evidence>
<protein>
    <submittedName>
        <fullName evidence="10">S8 family serine peptidase</fullName>
    </submittedName>
</protein>
<dbReference type="InterPro" id="IPR050131">
    <property type="entry name" value="Peptidase_S8_subtilisin-like"/>
</dbReference>
<dbReference type="Pfam" id="PF00082">
    <property type="entry name" value="Peptidase_S8"/>
    <property type="match status" value="1"/>
</dbReference>
<dbReference type="GO" id="GO:0006508">
    <property type="term" value="P:proteolysis"/>
    <property type="evidence" value="ECO:0007669"/>
    <property type="project" value="UniProtKB-KW"/>
</dbReference>
<dbReference type="Pfam" id="PF18962">
    <property type="entry name" value="Por_Secre_tail"/>
    <property type="match status" value="1"/>
</dbReference>
<gene>
    <name evidence="10" type="ORF">G3O08_13255</name>
</gene>
<dbReference type="AlphaFoldDB" id="A0A7K3WUA5"/>
<reference evidence="10 11" key="1">
    <citation type="submission" date="2020-02" db="EMBL/GenBank/DDBJ databases">
        <title>Out from the shadows clarifying the taxonomy of the family Cryomorphaceae and related taxa by utilizing the GTDB taxonomic framework.</title>
        <authorList>
            <person name="Bowman J.P."/>
        </authorList>
    </citation>
    <scope>NUCLEOTIDE SEQUENCE [LARGE SCALE GENOMIC DNA]</scope>
    <source>
        <strain evidence="10 11">QSSC 1-22</strain>
    </source>
</reference>
<dbReference type="InterPro" id="IPR036852">
    <property type="entry name" value="Peptidase_S8/S53_dom_sf"/>
</dbReference>
<evidence type="ECO:0000256" key="7">
    <source>
        <dbReference type="SAM" id="SignalP"/>
    </source>
</evidence>
<sequence>MKKALLSITLLALFSTTFAQHAFLEQGVIEKLASADENELIPVFLVLADAIDINQLELEMKTNKIPVSERAKLVMQALKAKANHTQPAVTSFIENSFLQYTQLQRFWIANAIALNASAALINELADLESIERIELNVAEYGLIEPEKGDKSESKSVGGIEPGLAAIGAPEMWALGYTGNGRMALTFDTGAWPNHPAFENRYLVNRMPYTSTWFGYDSPVPTDKSSSHGTHVSGTILGLDTATADTIGVAFGAYLIATDPIVSDLALVKPLSELMLGYEWAMNPDGDVDTSNDIPDVINNSWGRNNSVVDQDWTTCPELVSAVLTAVQAAGIANVFSAGNEGPDPMTISVPHNINTGLVNSFTTGAVNGNLSSIWPIAEFSSRGPSLCGGEGSLLIKPEVSAPGVNVRSSVENGGYALYSGTSMASPHVSGAILLLKEAFPYLSGEDLMLALYYSATDLGPAGEDNTYGMGMINVKDAFDYLSESNVPVLPSSSEVDLDLVSIDYPTEDLQCGYTSNDFSPIITVSNKGTDDLMGITVYSQLNDGSIATYTDDEIILLAGSEMQITLPEVLYTTASDNELHIWIEELENEFNSFNNHNIVRWRILPVEGIDSFSEDFENGISADRWTIINPDSKTTWDTLSNIIQSNGEPGTAAWMDFREYYPIASQRDQLITPLITLPTDFNVVGPAVLSFDLFYRKGSSNNFTKDTLAIYVRQQCSEDPDYNSEIFRRGGNDIYTVNEGAFALLPQSGEEWQNIELEFDLIEALFSPEFYIVFEGINRHGNHLLIDNINVEMGNDTGLSKREKSIEFTIFPNPTKGIFTVETEDFNKAENLTVYDIYGRKVYQEAIPGSQNNFDLSTLVTGVYLVTIDWNDGSKSVKKLAIR</sequence>
<feature type="active site" description="Charge relay system" evidence="6">
    <location>
        <position position="187"/>
    </location>
</feature>
<comment type="caution">
    <text evidence="10">The sequence shown here is derived from an EMBL/GenBank/DDBJ whole genome shotgun (WGS) entry which is preliminary data.</text>
</comment>
<dbReference type="InterPro" id="IPR000209">
    <property type="entry name" value="Peptidase_S8/S53_dom"/>
</dbReference>
<feature type="active site" description="Charge relay system" evidence="6">
    <location>
        <position position="422"/>
    </location>
</feature>
<feature type="active site" description="Charge relay system" evidence="6">
    <location>
        <position position="227"/>
    </location>
</feature>
<feature type="domain" description="Secretion system C-terminal sorting" evidence="9">
    <location>
        <begin position="810"/>
        <end position="882"/>
    </location>
</feature>
<keyword evidence="2 6" id="KW-0645">Protease</keyword>
<dbReference type="EMBL" id="JAAGVY010000026">
    <property type="protein sequence ID" value="NEN24472.1"/>
    <property type="molecule type" value="Genomic_DNA"/>
</dbReference>
<accession>A0A7K3WUA5</accession>